<dbReference type="OrthoDB" id="9802385at2"/>
<evidence type="ECO:0000313" key="3">
    <source>
        <dbReference type="Proteomes" id="UP000275473"/>
    </source>
</evidence>
<dbReference type="InterPro" id="IPR003607">
    <property type="entry name" value="HD/PDEase_dom"/>
</dbReference>
<dbReference type="InterPro" id="IPR052194">
    <property type="entry name" value="MESH1"/>
</dbReference>
<organism evidence="2 3">
    <name type="scientific">Planococcus salinus</name>
    <dbReference type="NCBI Taxonomy" id="1848460"/>
    <lineage>
        <taxon>Bacteria</taxon>
        <taxon>Bacillati</taxon>
        <taxon>Bacillota</taxon>
        <taxon>Bacilli</taxon>
        <taxon>Bacillales</taxon>
        <taxon>Caryophanaceae</taxon>
        <taxon>Planococcus</taxon>
    </lineage>
</organism>
<gene>
    <name evidence="2" type="ORF">EEX84_08375</name>
</gene>
<dbReference type="SMART" id="SM00471">
    <property type="entry name" value="HDc"/>
    <property type="match status" value="1"/>
</dbReference>
<dbReference type="Pfam" id="PF13328">
    <property type="entry name" value="HD_4"/>
    <property type="match status" value="1"/>
</dbReference>
<accession>A0A3M8P740</accession>
<dbReference type="GO" id="GO:0008893">
    <property type="term" value="F:guanosine-3',5'-bis(diphosphate) 3'-diphosphatase activity"/>
    <property type="evidence" value="ECO:0007669"/>
    <property type="project" value="TreeGrafter"/>
</dbReference>
<dbReference type="EMBL" id="RIAX01000005">
    <property type="protein sequence ID" value="RNF39483.1"/>
    <property type="molecule type" value="Genomic_DNA"/>
</dbReference>
<name>A0A3M8P740_9BACL</name>
<reference evidence="2 3" key="1">
    <citation type="journal article" date="2018" name="Int. J. Syst. Evol. Microbiol.">
        <title>Planococcus salinus sp. nov., a moderately halophilic bacterium isolated from a saline-alkali soil.</title>
        <authorList>
            <person name="Gan L."/>
        </authorList>
    </citation>
    <scope>NUCLEOTIDE SEQUENCE [LARGE SCALE GENOMIC DNA]</scope>
    <source>
        <strain evidence="2 3">LCB217</strain>
    </source>
</reference>
<sequence>MYSMVEKAIEFAAIKHDGQFRKGTVIPYITHPFGVALLLQKEQQREEVIAAGVLHDTLEDTDTTKEELLKQFGEEVLWLVVAATEPSKSLPWEVRKLHTIEQLPFRSDEEVMLILADKLHNLRSIHQDAADKGEDVWLRFNREKRDQSWYYMGIVQAVMGRKKEIPLVRQLEREVCRLFIGKDKIGTRDIDALFKCAAGMSEELRQEMGEGNALKFIEEITVRADRNFKEKGSELIAPLKKGMDDRGLSLHMDTDKEGVLLAYLTELKHRLAWSDDVFFEHFKRNRWRM</sequence>
<evidence type="ECO:0000259" key="1">
    <source>
        <dbReference type="SMART" id="SM00471"/>
    </source>
</evidence>
<dbReference type="PANTHER" id="PTHR46246">
    <property type="entry name" value="GUANOSINE-3',5'-BIS(DIPHOSPHATE) 3'-PYROPHOSPHOHYDROLASE MESH1"/>
    <property type="match status" value="1"/>
</dbReference>
<dbReference type="SUPFAM" id="SSF109604">
    <property type="entry name" value="HD-domain/PDEase-like"/>
    <property type="match status" value="1"/>
</dbReference>
<dbReference type="Gene3D" id="1.10.3210.10">
    <property type="entry name" value="Hypothetical protein af1432"/>
    <property type="match status" value="1"/>
</dbReference>
<dbReference type="AlphaFoldDB" id="A0A3M8P740"/>
<dbReference type="Proteomes" id="UP000275473">
    <property type="component" value="Unassembled WGS sequence"/>
</dbReference>
<protein>
    <submittedName>
        <fullName evidence="2">Bifunctional (P)ppGpp synthetase/guanosine-3',5'-bis(Diphosphate) 3'-pyrophosphohydrolase</fullName>
    </submittedName>
</protein>
<evidence type="ECO:0000313" key="2">
    <source>
        <dbReference type="EMBL" id="RNF39483.1"/>
    </source>
</evidence>
<feature type="domain" description="HD/PDEase" evidence="1">
    <location>
        <begin position="24"/>
        <end position="131"/>
    </location>
</feature>
<keyword evidence="2" id="KW-0378">Hydrolase</keyword>
<keyword evidence="3" id="KW-1185">Reference proteome</keyword>
<dbReference type="RefSeq" id="WP_123165184.1">
    <property type="nucleotide sequence ID" value="NZ_RIAX01000005.1"/>
</dbReference>
<comment type="caution">
    <text evidence="2">The sequence shown here is derived from an EMBL/GenBank/DDBJ whole genome shotgun (WGS) entry which is preliminary data.</text>
</comment>
<dbReference type="PANTHER" id="PTHR46246:SF1">
    <property type="entry name" value="GUANOSINE-3',5'-BIS(DIPHOSPHATE) 3'-PYROPHOSPHOHYDROLASE MESH1"/>
    <property type="match status" value="1"/>
</dbReference>
<proteinExistence type="predicted"/>